<evidence type="ECO:0000313" key="2">
    <source>
        <dbReference type="Proteomes" id="UP000238916"/>
    </source>
</evidence>
<sequence>MWKNKVEAVQKKLISDFKNKAYLIVSRKTDKNVPGKIHQTLFGKCHGSHHRHEIACVVI</sequence>
<proteinExistence type="predicted"/>
<accession>A0A2U3KGQ8</accession>
<dbReference type="Proteomes" id="UP000238916">
    <property type="component" value="Unassembled WGS sequence"/>
</dbReference>
<dbReference type="AlphaFoldDB" id="A0A2U3KGQ8"/>
<gene>
    <name evidence="1" type="ORF">SBF1_1990001</name>
</gene>
<dbReference type="EMBL" id="OMOF01000111">
    <property type="protein sequence ID" value="SPF38839.1"/>
    <property type="molecule type" value="Genomic_DNA"/>
</dbReference>
<reference evidence="2" key="1">
    <citation type="submission" date="2018-02" db="EMBL/GenBank/DDBJ databases">
        <authorList>
            <person name="Hausmann B."/>
        </authorList>
    </citation>
    <scope>NUCLEOTIDE SEQUENCE [LARGE SCALE GENOMIC DNA]</scope>
    <source>
        <strain evidence="2">Peat soil MAG SbF1</strain>
    </source>
</reference>
<name>A0A2U3KGQ8_9FIRM</name>
<evidence type="ECO:0000313" key="1">
    <source>
        <dbReference type="EMBL" id="SPF38839.1"/>
    </source>
</evidence>
<protein>
    <submittedName>
        <fullName evidence="1">Uncharacterized protein</fullName>
    </submittedName>
</protein>
<organism evidence="1 2">
    <name type="scientific">Candidatus Desulfosporosinus infrequens</name>
    <dbReference type="NCBI Taxonomy" id="2043169"/>
    <lineage>
        <taxon>Bacteria</taxon>
        <taxon>Bacillati</taxon>
        <taxon>Bacillota</taxon>
        <taxon>Clostridia</taxon>
        <taxon>Eubacteriales</taxon>
        <taxon>Desulfitobacteriaceae</taxon>
        <taxon>Desulfosporosinus</taxon>
    </lineage>
</organism>